<dbReference type="WBParaSite" id="ES5_v2.g14088.t1">
    <property type="protein sequence ID" value="ES5_v2.g14088.t1"/>
    <property type="gene ID" value="ES5_v2.g14088"/>
</dbReference>
<accession>A0AC34FAM4</accession>
<proteinExistence type="predicted"/>
<reference evidence="2" key="1">
    <citation type="submission" date="2022-11" db="UniProtKB">
        <authorList>
            <consortium name="WormBaseParasite"/>
        </authorList>
    </citation>
    <scope>IDENTIFICATION</scope>
</reference>
<evidence type="ECO:0000313" key="1">
    <source>
        <dbReference type="Proteomes" id="UP000887579"/>
    </source>
</evidence>
<organism evidence="1 2">
    <name type="scientific">Panagrolaimus sp. ES5</name>
    <dbReference type="NCBI Taxonomy" id="591445"/>
    <lineage>
        <taxon>Eukaryota</taxon>
        <taxon>Metazoa</taxon>
        <taxon>Ecdysozoa</taxon>
        <taxon>Nematoda</taxon>
        <taxon>Chromadorea</taxon>
        <taxon>Rhabditida</taxon>
        <taxon>Tylenchina</taxon>
        <taxon>Panagrolaimomorpha</taxon>
        <taxon>Panagrolaimoidea</taxon>
        <taxon>Panagrolaimidae</taxon>
        <taxon>Panagrolaimus</taxon>
    </lineage>
</organism>
<sequence length="91" mass="9786">MKSLLSVCLFFCFIAAAISAEVNTCSGLFIQPCTRKIPCPYYQYCDGLFCCGSKKGPHNGIQKALVPICPPDCWQCSNDETACCCTGDSVG</sequence>
<name>A0AC34FAM4_9BILA</name>
<evidence type="ECO:0000313" key="2">
    <source>
        <dbReference type="WBParaSite" id="ES5_v2.g14088.t1"/>
    </source>
</evidence>
<dbReference type="Proteomes" id="UP000887579">
    <property type="component" value="Unplaced"/>
</dbReference>
<protein>
    <submittedName>
        <fullName evidence="2">Uncharacterized protein</fullName>
    </submittedName>
</protein>